<dbReference type="AlphaFoldDB" id="A0A8J7YTM9"/>
<evidence type="ECO:0000313" key="1">
    <source>
        <dbReference type="EMBL" id="MBX8643907.1"/>
    </source>
</evidence>
<dbReference type="EMBL" id="JAHEAC010000026">
    <property type="protein sequence ID" value="MBX8643907.1"/>
    <property type="molecule type" value="Genomic_DNA"/>
</dbReference>
<evidence type="ECO:0000313" key="2">
    <source>
        <dbReference type="Proteomes" id="UP000750197"/>
    </source>
</evidence>
<organism evidence="1 2">
    <name type="scientific">Candidatus Sysuiplasma superficiale</name>
    <dbReference type="NCBI Taxonomy" id="2823368"/>
    <lineage>
        <taxon>Archaea</taxon>
        <taxon>Methanobacteriati</taxon>
        <taxon>Thermoplasmatota</taxon>
        <taxon>Thermoplasmata</taxon>
        <taxon>Candidatus Sysuiplasmatales</taxon>
        <taxon>Candidatus Sysuiplasmataceae</taxon>
        <taxon>Candidatus Sysuiplasma</taxon>
    </lineage>
</organism>
<accession>A0A8J7YTM9</accession>
<protein>
    <submittedName>
        <fullName evidence="1">Uncharacterized protein</fullName>
    </submittedName>
</protein>
<gene>
    <name evidence="1" type="ORF">KIY12_04190</name>
</gene>
<name>A0A8J7YTM9_9ARCH</name>
<proteinExistence type="predicted"/>
<sequence length="46" mass="5374">MAKAESDCMAEHPTYKMVFCRLKKGHDGPHHGNQFPIIWEGKEDRF</sequence>
<comment type="caution">
    <text evidence="1">The sequence shown here is derived from an EMBL/GenBank/DDBJ whole genome shotgun (WGS) entry which is preliminary data.</text>
</comment>
<dbReference type="Proteomes" id="UP000750197">
    <property type="component" value="Unassembled WGS sequence"/>
</dbReference>
<reference evidence="1" key="1">
    <citation type="submission" date="2021-05" db="EMBL/GenBank/DDBJ databases">
        <title>Genomic insights into ecological role and evolution of a novel Thermoplasmata order Candidatus Sysuiplasmatales.</title>
        <authorList>
            <person name="Yuan Y."/>
        </authorList>
    </citation>
    <scope>NUCLEOTIDE SEQUENCE</scope>
    <source>
        <strain evidence="1">TUT19-bin139</strain>
    </source>
</reference>